<organism evidence="2 3">
    <name type="scientific">Araneus ventricosus</name>
    <name type="common">Orbweaver spider</name>
    <name type="synonym">Epeira ventricosa</name>
    <dbReference type="NCBI Taxonomy" id="182803"/>
    <lineage>
        <taxon>Eukaryota</taxon>
        <taxon>Metazoa</taxon>
        <taxon>Ecdysozoa</taxon>
        <taxon>Arthropoda</taxon>
        <taxon>Chelicerata</taxon>
        <taxon>Arachnida</taxon>
        <taxon>Araneae</taxon>
        <taxon>Araneomorphae</taxon>
        <taxon>Entelegynae</taxon>
        <taxon>Araneoidea</taxon>
        <taxon>Araneidae</taxon>
        <taxon>Araneus</taxon>
    </lineage>
</organism>
<evidence type="ECO:0000313" key="3">
    <source>
        <dbReference type="Proteomes" id="UP000499080"/>
    </source>
</evidence>
<gene>
    <name evidence="2" type="ORF">AVEN_39628_1</name>
    <name evidence="1" type="ORF">AVEN_78822_1</name>
</gene>
<dbReference type="Proteomes" id="UP000499080">
    <property type="component" value="Unassembled WGS sequence"/>
</dbReference>
<dbReference type="EMBL" id="BGPR01086066">
    <property type="protein sequence ID" value="GBM01961.1"/>
    <property type="molecule type" value="Genomic_DNA"/>
</dbReference>
<dbReference type="EMBL" id="BGPR01082393">
    <property type="protein sequence ID" value="GBL86911.1"/>
    <property type="molecule type" value="Genomic_DNA"/>
</dbReference>
<keyword evidence="3" id="KW-1185">Reference proteome</keyword>
<sequence length="123" mass="14116">MGELKNGMACSAATQFARRAVIVNNPPYRSCFFSRLSVIFWVERGHSTPGQAHRQPHDLPLRRHLRNHPRRPRPHSRHLSHQVLLLLLPLFRGIIELYAGLEMQRNPNSVVNELQITLAKSEG</sequence>
<comment type="caution">
    <text evidence="2">The sequence shown here is derived from an EMBL/GenBank/DDBJ whole genome shotgun (WGS) entry which is preliminary data.</text>
</comment>
<evidence type="ECO:0000313" key="2">
    <source>
        <dbReference type="EMBL" id="GBM01961.1"/>
    </source>
</evidence>
<reference evidence="2 3" key="1">
    <citation type="journal article" date="2019" name="Sci. Rep.">
        <title>Orb-weaving spider Araneus ventricosus genome elucidates the spidroin gene catalogue.</title>
        <authorList>
            <person name="Kono N."/>
            <person name="Nakamura H."/>
            <person name="Ohtoshi R."/>
            <person name="Moran D.A.P."/>
            <person name="Shinohara A."/>
            <person name="Yoshida Y."/>
            <person name="Fujiwara M."/>
            <person name="Mori M."/>
            <person name="Tomita M."/>
            <person name="Arakawa K."/>
        </authorList>
    </citation>
    <scope>NUCLEOTIDE SEQUENCE [LARGE SCALE GENOMIC DNA]</scope>
</reference>
<protein>
    <submittedName>
        <fullName evidence="2">Uncharacterized protein</fullName>
    </submittedName>
</protein>
<name>A0A4Y2CC36_ARAVE</name>
<accession>A0A4Y2CC36</accession>
<evidence type="ECO:0000313" key="1">
    <source>
        <dbReference type="EMBL" id="GBL86911.1"/>
    </source>
</evidence>
<proteinExistence type="predicted"/>
<dbReference type="AlphaFoldDB" id="A0A4Y2CC36"/>